<dbReference type="EMBL" id="JBBWUH010000003">
    <property type="protein sequence ID" value="KAK8174049.1"/>
    <property type="molecule type" value="Genomic_DNA"/>
</dbReference>
<protein>
    <recommendedName>
        <fullName evidence="4">Secreted protein</fullName>
    </recommendedName>
</protein>
<accession>A0ABR1Y0D0</accession>
<evidence type="ECO:0000313" key="2">
    <source>
        <dbReference type="EMBL" id="KAK8174049.1"/>
    </source>
</evidence>
<evidence type="ECO:0000313" key="3">
    <source>
        <dbReference type="Proteomes" id="UP001456524"/>
    </source>
</evidence>
<sequence length="118" mass="13121">MMRMLMMLFQSRYFNALYAVSSPTAAAQIVVLEDEKNSSPLLATRLLSRGSPRGVCSQCKVFDYKACMSSMQRHRSHQPMGDAYLSRHTRFLQCLSNRPVVGASPGLPSAPKVHAGWT</sequence>
<name>A0ABR1Y0D0_9PEZI</name>
<feature type="chain" id="PRO_5046464386" description="Secreted protein" evidence="1">
    <location>
        <begin position="17"/>
        <end position="118"/>
    </location>
</feature>
<reference evidence="2 3" key="1">
    <citation type="journal article" date="2022" name="G3 (Bethesda)">
        <title>Enemy or ally: a genomic approach to elucidate the lifestyle of Phyllosticta citrichinaensis.</title>
        <authorList>
            <person name="Buijs V.A."/>
            <person name="Groenewald J.Z."/>
            <person name="Haridas S."/>
            <person name="LaButti K.M."/>
            <person name="Lipzen A."/>
            <person name="Martin F.M."/>
            <person name="Barry K."/>
            <person name="Grigoriev I.V."/>
            <person name="Crous P.W."/>
            <person name="Seidl M.F."/>
        </authorList>
    </citation>
    <scope>NUCLEOTIDE SEQUENCE [LARGE SCALE GENOMIC DNA]</scope>
    <source>
        <strain evidence="2 3">CBS 129764</strain>
    </source>
</reference>
<keyword evidence="1" id="KW-0732">Signal</keyword>
<comment type="caution">
    <text evidence="2">The sequence shown here is derived from an EMBL/GenBank/DDBJ whole genome shotgun (WGS) entry which is preliminary data.</text>
</comment>
<dbReference type="Proteomes" id="UP001456524">
    <property type="component" value="Unassembled WGS sequence"/>
</dbReference>
<proteinExistence type="predicted"/>
<evidence type="ECO:0000256" key="1">
    <source>
        <dbReference type="SAM" id="SignalP"/>
    </source>
</evidence>
<feature type="signal peptide" evidence="1">
    <location>
        <begin position="1"/>
        <end position="16"/>
    </location>
</feature>
<gene>
    <name evidence="2" type="ORF">IWX90DRAFT_161070</name>
</gene>
<organism evidence="2 3">
    <name type="scientific">Phyllosticta citrichinensis</name>
    <dbReference type="NCBI Taxonomy" id="1130410"/>
    <lineage>
        <taxon>Eukaryota</taxon>
        <taxon>Fungi</taxon>
        <taxon>Dikarya</taxon>
        <taxon>Ascomycota</taxon>
        <taxon>Pezizomycotina</taxon>
        <taxon>Dothideomycetes</taxon>
        <taxon>Dothideomycetes incertae sedis</taxon>
        <taxon>Botryosphaeriales</taxon>
        <taxon>Phyllostictaceae</taxon>
        <taxon>Phyllosticta</taxon>
    </lineage>
</organism>
<keyword evidence="3" id="KW-1185">Reference proteome</keyword>
<evidence type="ECO:0008006" key="4">
    <source>
        <dbReference type="Google" id="ProtNLM"/>
    </source>
</evidence>